<dbReference type="AlphaFoldDB" id="F8C6P6"/>
<reference evidence="1 2" key="1">
    <citation type="journal article" date="2011" name="J. Bacteriol.">
        <title>Genome sequence of the halotolerant marine bacterium Myxococcus fulvus HW-1.</title>
        <authorList>
            <person name="Li Z.F."/>
            <person name="Li X."/>
            <person name="Liu H."/>
            <person name="Liu X."/>
            <person name="Han K."/>
            <person name="Wu Z.H."/>
            <person name="Hu W."/>
            <person name="Li F.F."/>
            <person name="Li Y.Z."/>
        </authorList>
    </citation>
    <scope>NUCLEOTIDE SEQUENCE [LARGE SCALE GENOMIC DNA]</scope>
    <source>
        <strain evidence="2">ATCC BAA-855 / HW-1</strain>
    </source>
</reference>
<dbReference type="Proteomes" id="UP000000488">
    <property type="component" value="Chromosome"/>
</dbReference>
<protein>
    <submittedName>
        <fullName evidence="1">Uncharacterized protein</fullName>
    </submittedName>
</protein>
<accession>F8C6P6</accession>
<evidence type="ECO:0000313" key="2">
    <source>
        <dbReference type="Proteomes" id="UP000000488"/>
    </source>
</evidence>
<proteinExistence type="predicted"/>
<evidence type="ECO:0000313" key="1">
    <source>
        <dbReference type="EMBL" id="AEI65635.1"/>
    </source>
</evidence>
<name>F8C6P6_MYXFH</name>
<gene>
    <name evidence="1" type="ordered locus">LILAB_18665</name>
</gene>
<dbReference type="KEGG" id="mfu:LILAB_18665"/>
<dbReference type="HOGENOM" id="CLU_3009548_0_0_7"/>
<dbReference type="EMBL" id="CP002830">
    <property type="protein sequence ID" value="AEI65635.1"/>
    <property type="molecule type" value="Genomic_DNA"/>
</dbReference>
<organism evidence="1 2">
    <name type="scientific">Myxococcus fulvus (strain ATCC BAA-855 / HW-1)</name>
    <dbReference type="NCBI Taxonomy" id="483219"/>
    <lineage>
        <taxon>Bacteria</taxon>
        <taxon>Pseudomonadati</taxon>
        <taxon>Myxococcota</taxon>
        <taxon>Myxococcia</taxon>
        <taxon>Myxococcales</taxon>
        <taxon>Cystobacterineae</taxon>
        <taxon>Myxococcaceae</taxon>
        <taxon>Myxococcus</taxon>
    </lineage>
</organism>
<sequence>MELALRLAEMPTDMGPQPALALAPSEAETVSVVDDVCCMFEVDVLLTVCVSPGAMV</sequence>